<dbReference type="Pfam" id="PF06841">
    <property type="entry name" value="Phage_T4_gp19"/>
    <property type="match status" value="1"/>
</dbReference>
<dbReference type="GO" id="GO:0005198">
    <property type="term" value="F:structural molecule activity"/>
    <property type="evidence" value="ECO:0007669"/>
    <property type="project" value="InterPro"/>
</dbReference>
<evidence type="ECO:0000313" key="2">
    <source>
        <dbReference type="Proteomes" id="UP000324611"/>
    </source>
</evidence>
<sequence length="160" mass="18356">MPAYYPPTGFYFRVEFLGVTDDDTEQRFQEVSGLSVEVETEELREGGENRFVYKLPKRAKYPNLVLKRGLLKSTALQNWLDDALRTYFTVVIYSFKPADMIITLLDESGAQVAIWKVVQAYPVKWSTADLRATENAVLVETIELAYQYFERVPVSDAPVK</sequence>
<dbReference type="AlphaFoldDB" id="A0A5B2VM44"/>
<name>A0A5B2VM44_9BACT</name>
<evidence type="ECO:0000313" key="1">
    <source>
        <dbReference type="EMBL" id="KAA2239279.1"/>
    </source>
</evidence>
<dbReference type="EMBL" id="VUOC01000004">
    <property type="protein sequence ID" value="KAA2239279.1"/>
    <property type="molecule type" value="Genomic_DNA"/>
</dbReference>
<protein>
    <submittedName>
        <fullName evidence="1">Phage tail protein</fullName>
    </submittedName>
</protein>
<dbReference type="RefSeq" id="WP_149840458.1">
    <property type="nucleotide sequence ID" value="NZ_VUOC01000004.1"/>
</dbReference>
<dbReference type="InterPro" id="IPR010667">
    <property type="entry name" value="Phage_T4_Gp19"/>
</dbReference>
<dbReference type="Proteomes" id="UP000324611">
    <property type="component" value="Unassembled WGS sequence"/>
</dbReference>
<dbReference type="NCBIfam" id="TIGR02241">
    <property type="entry name" value="conserved hypothetical phage tail region protein"/>
    <property type="match status" value="1"/>
</dbReference>
<reference evidence="1 2" key="1">
    <citation type="submission" date="2019-09" db="EMBL/GenBank/DDBJ databases">
        <title>Chitinophaga ginsengihumi sp. nov., isolated from soil of ginseng rhizosphere.</title>
        <authorList>
            <person name="Lee J."/>
        </authorList>
    </citation>
    <scope>NUCLEOTIDE SEQUENCE [LARGE SCALE GENOMIC DNA]</scope>
    <source>
        <strain evidence="1 2">BN140078</strain>
    </source>
</reference>
<reference evidence="1 2" key="2">
    <citation type="submission" date="2019-09" db="EMBL/GenBank/DDBJ databases">
        <authorList>
            <person name="Jin C."/>
        </authorList>
    </citation>
    <scope>NUCLEOTIDE SEQUENCE [LARGE SCALE GENOMIC DNA]</scope>
    <source>
        <strain evidence="1 2">BN140078</strain>
    </source>
</reference>
<comment type="caution">
    <text evidence="1">The sequence shown here is derived from an EMBL/GenBank/DDBJ whole genome shotgun (WGS) entry which is preliminary data.</text>
</comment>
<organism evidence="1 2">
    <name type="scientific">Chitinophaga agrisoli</name>
    <dbReference type="NCBI Taxonomy" id="2607653"/>
    <lineage>
        <taxon>Bacteria</taxon>
        <taxon>Pseudomonadati</taxon>
        <taxon>Bacteroidota</taxon>
        <taxon>Chitinophagia</taxon>
        <taxon>Chitinophagales</taxon>
        <taxon>Chitinophagaceae</taxon>
        <taxon>Chitinophaga</taxon>
    </lineage>
</organism>
<dbReference type="PANTHER" id="PTHR38009:SF1">
    <property type="entry name" value="CONSERVED HYPOTHETICAL PHAGE TAIL PROTEIN"/>
    <property type="match status" value="1"/>
</dbReference>
<dbReference type="InterPro" id="IPR011747">
    <property type="entry name" value="CHP02241"/>
</dbReference>
<gene>
    <name evidence="1" type="ORF">F0L74_24035</name>
</gene>
<keyword evidence="2" id="KW-1185">Reference proteome</keyword>
<accession>A0A5B2VM44</accession>
<proteinExistence type="predicted"/>
<dbReference type="PANTHER" id="PTHR38009">
    <property type="entry name" value="CONSERVED HYPOTHETICAL PHAGE TAIL PROTEIN"/>
    <property type="match status" value="1"/>
</dbReference>